<dbReference type="EMBL" id="BKCP01008404">
    <property type="protein sequence ID" value="GER49021.1"/>
    <property type="molecule type" value="Genomic_DNA"/>
</dbReference>
<reference evidence="2" key="1">
    <citation type="journal article" date="2019" name="Curr. Biol.">
        <title>Genome Sequence of Striga asiatica Provides Insight into the Evolution of Plant Parasitism.</title>
        <authorList>
            <person name="Yoshida S."/>
            <person name="Kim S."/>
            <person name="Wafula E.K."/>
            <person name="Tanskanen J."/>
            <person name="Kim Y.M."/>
            <person name="Honaas L."/>
            <person name="Yang Z."/>
            <person name="Spallek T."/>
            <person name="Conn C.E."/>
            <person name="Ichihashi Y."/>
            <person name="Cheong K."/>
            <person name="Cui S."/>
            <person name="Der J.P."/>
            <person name="Gundlach H."/>
            <person name="Jiao Y."/>
            <person name="Hori C."/>
            <person name="Ishida J.K."/>
            <person name="Kasahara H."/>
            <person name="Kiba T."/>
            <person name="Kim M.S."/>
            <person name="Koo N."/>
            <person name="Laohavisit A."/>
            <person name="Lee Y.H."/>
            <person name="Lumba S."/>
            <person name="McCourt P."/>
            <person name="Mortimer J.C."/>
            <person name="Mutuku J.M."/>
            <person name="Nomura T."/>
            <person name="Sasaki-Sekimoto Y."/>
            <person name="Seto Y."/>
            <person name="Wang Y."/>
            <person name="Wakatake T."/>
            <person name="Sakakibara H."/>
            <person name="Demura T."/>
            <person name="Yamaguchi S."/>
            <person name="Yoneyama K."/>
            <person name="Manabe R.I."/>
            <person name="Nelson D.C."/>
            <person name="Schulman A.H."/>
            <person name="Timko M.P."/>
            <person name="dePamphilis C.W."/>
            <person name="Choi D."/>
            <person name="Shirasu K."/>
        </authorList>
    </citation>
    <scope>NUCLEOTIDE SEQUENCE [LARGE SCALE GENOMIC DNA]</scope>
    <source>
        <strain evidence="2">cv. UVA1</strain>
    </source>
</reference>
<accession>A0A5A7QYH7</accession>
<protein>
    <submittedName>
        <fullName evidence="1">NAC domain-containing protein 8</fullName>
    </submittedName>
</protein>
<sequence>MDAKRVVRAGTGRERNMGDATRVCSHALELDGTRAGLAGAWTRARGQRPRVVRPEGMDGWPTTVRFAGDGGLLETGITKLGRSISLKDLASCLESVGTFFPGTRKSRSSISLETLSSTKAASTGNNKVESKLVPSYIPQVRPLLHPYVPHTPVYSFHDIAKDESPPELCSKCCLEHLPQQACPVILCTICNKTHRNWTCPYERILPQGADYNRVRFTAVCALDDGGEFDEEKWACTWCHGKVAKLRLKYCCICMCHTDHCSHECRKDVVRAARFKALRDYDLAFPKKWVPYGDFLAEKTSSKNLWY</sequence>
<name>A0A5A7QYH7_STRAF</name>
<dbReference type="OrthoDB" id="10624302at2759"/>
<dbReference type="AlphaFoldDB" id="A0A5A7QYH7"/>
<gene>
    <name evidence="1" type="ORF">STAS_26230</name>
</gene>
<dbReference type="Proteomes" id="UP000325081">
    <property type="component" value="Unassembled WGS sequence"/>
</dbReference>
<evidence type="ECO:0000313" key="2">
    <source>
        <dbReference type="Proteomes" id="UP000325081"/>
    </source>
</evidence>
<organism evidence="1 2">
    <name type="scientific">Striga asiatica</name>
    <name type="common">Asiatic witchweed</name>
    <name type="synonym">Buchnera asiatica</name>
    <dbReference type="NCBI Taxonomy" id="4170"/>
    <lineage>
        <taxon>Eukaryota</taxon>
        <taxon>Viridiplantae</taxon>
        <taxon>Streptophyta</taxon>
        <taxon>Embryophyta</taxon>
        <taxon>Tracheophyta</taxon>
        <taxon>Spermatophyta</taxon>
        <taxon>Magnoliopsida</taxon>
        <taxon>eudicotyledons</taxon>
        <taxon>Gunneridae</taxon>
        <taxon>Pentapetalae</taxon>
        <taxon>asterids</taxon>
        <taxon>lamiids</taxon>
        <taxon>Lamiales</taxon>
        <taxon>Orobanchaceae</taxon>
        <taxon>Buchnereae</taxon>
        <taxon>Striga</taxon>
    </lineage>
</organism>
<comment type="caution">
    <text evidence="1">The sequence shown here is derived from an EMBL/GenBank/DDBJ whole genome shotgun (WGS) entry which is preliminary data.</text>
</comment>
<evidence type="ECO:0000313" key="1">
    <source>
        <dbReference type="EMBL" id="GER49021.1"/>
    </source>
</evidence>
<proteinExistence type="predicted"/>
<keyword evidence="2" id="KW-1185">Reference proteome</keyword>